<reference evidence="1" key="1">
    <citation type="submission" date="2022-08" db="UniProtKB">
        <authorList>
            <consortium name="EnsemblMetazoa"/>
        </authorList>
    </citation>
    <scope>IDENTIFICATION</scope>
    <source>
        <strain evidence="1">EBRO</strain>
    </source>
</reference>
<name>A0A182JBT3_ANOAO</name>
<dbReference type="EnsemblMetazoa" id="AATE015134-RA">
    <property type="protein sequence ID" value="AATE015134-PA.1"/>
    <property type="gene ID" value="AATE015134"/>
</dbReference>
<dbReference type="VEuPathDB" id="VectorBase:AATE015134"/>
<protein>
    <submittedName>
        <fullName evidence="1">Uncharacterized protein</fullName>
    </submittedName>
</protein>
<organism evidence="1">
    <name type="scientific">Anopheles atroparvus</name>
    <name type="common">European mosquito</name>
    <dbReference type="NCBI Taxonomy" id="41427"/>
    <lineage>
        <taxon>Eukaryota</taxon>
        <taxon>Metazoa</taxon>
        <taxon>Ecdysozoa</taxon>
        <taxon>Arthropoda</taxon>
        <taxon>Hexapoda</taxon>
        <taxon>Insecta</taxon>
        <taxon>Pterygota</taxon>
        <taxon>Neoptera</taxon>
        <taxon>Endopterygota</taxon>
        <taxon>Diptera</taxon>
        <taxon>Nematocera</taxon>
        <taxon>Culicoidea</taxon>
        <taxon>Culicidae</taxon>
        <taxon>Anophelinae</taxon>
        <taxon>Anopheles</taxon>
    </lineage>
</organism>
<evidence type="ECO:0000313" key="1">
    <source>
        <dbReference type="EnsemblMetazoa" id="AATE015134-PA.1"/>
    </source>
</evidence>
<accession>A0A182JBT3</accession>
<dbReference type="AlphaFoldDB" id="A0A182JBT3"/>
<proteinExistence type="predicted"/>
<sequence>MKWLGPGMHVPEGLEIVPKKGADSTDSAQRIMPVGGGGGGGGHIRRIDTVLFEQHLVTTPLDDGSFLQYDDFVRMDDRRQSVRNDNRCPVGAHFCQSRLDVPLRLGVQCTGGFVEEHDRGPLQNRSGNCHSLLFASTQPQPSFAHLRFVLVREREDSLVNVGTPGRHNDVGFRCTNSTVLNVVLDGIVEQHGILGYHADCLA</sequence>